<organism evidence="3 4">
    <name type="scientific">Candidula unifasciata</name>
    <dbReference type="NCBI Taxonomy" id="100452"/>
    <lineage>
        <taxon>Eukaryota</taxon>
        <taxon>Metazoa</taxon>
        <taxon>Spiralia</taxon>
        <taxon>Lophotrochozoa</taxon>
        <taxon>Mollusca</taxon>
        <taxon>Gastropoda</taxon>
        <taxon>Heterobranchia</taxon>
        <taxon>Euthyneura</taxon>
        <taxon>Panpulmonata</taxon>
        <taxon>Eupulmonata</taxon>
        <taxon>Stylommatophora</taxon>
        <taxon>Helicina</taxon>
        <taxon>Helicoidea</taxon>
        <taxon>Geomitridae</taxon>
        <taxon>Candidula</taxon>
    </lineage>
</organism>
<dbReference type="Proteomes" id="UP000678393">
    <property type="component" value="Unassembled WGS sequence"/>
</dbReference>
<name>A0A8S3YMP2_9EUPU</name>
<sequence length="214" mass="24244">MPLPQVRVLTLKQGENSQDKLYRLEKGWVLRVVLGPSLMASSVRLFCNHPRDKDTPYERTKYYEVPFRFSAGVGDRMDLTAEVKMIIAGSFNYFFTVDGSATVDNCNGSGYFLVDPTLHLGPNDEEINMDAIVCQTVITKLLGPFNEWLPRLQVAAESGYNMVHFTPIQELGISNSAYSIRDQLRLSPVYSPGEQKFDFEDVVKLVNFMNKTWG</sequence>
<protein>
    <recommendedName>
        <fullName evidence="5">Glycogen debranching enzyme</fullName>
    </recommendedName>
</protein>
<feature type="domain" description="Glycogen debranching enzyme glucanotransferase" evidence="2">
    <location>
        <begin position="126"/>
        <end position="214"/>
    </location>
</feature>
<dbReference type="AlphaFoldDB" id="A0A8S3YMP2"/>
<feature type="domain" description="Eukaryotic glycogen debranching enzyme N-terminal" evidence="1">
    <location>
        <begin position="30"/>
        <end position="120"/>
    </location>
</feature>
<dbReference type="EMBL" id="CAJHNH020000431">
    <property type="protein sequence ID" value="CAG5117628.1"/>
    <property type="molecule type" value="Genomic_DNA"/>
</dbReference>
<evidence type="ECO:0008006" key="5">
    <source>
        <dbReference type="Google" id="ProtNLM"/>
    </source>
</evidence>
<gene>
    <name evidence="3" type="ORF">CUNI_LOCUS3186</name>
</gene>
<dbReference type="OrthoDB" id="10248904at2759"/>
<dbReference type="InterPro" id="IPR032792">
    <property type="entry name" value="AGL_glucanoTrfase"/>
</dbReference>
<dbReference type="GO" id="GO:0004134">
    <property type="term" value="F:4-alpha-glucanotransferase activity"/>
    <property type="evidence" value="ECO:0007669"/>
    <property type="project" value="InterPro"/>
</dbReference>
<reference evidence="3" key="1">
    <citation type="submission" date="2021-04" db="EMBL/GenBank/DDBJ databases">
        <authorList>
            <consortium name="Molecular Ecology Group"/>
        </authorList>
    </citation>
    <scope>NUCLEOTIDE SEQUENCE</scope>
</reference>
<dbReference type="Pfam" id="PF14699">
    <property type="entry name" value="hGDE_N"/>
    <property type="match status" value="1"/>
</dbReference>
<dbReference type="SUPFAM" id="SSF51445">
    <property type="entry name" value="(Trans)glycosidases"/>
    <property type="match status" value="1"/>
</dbReference>
<accession>A0A8S3YMP2</accession>
<proteinExistence type="predicted"/>
<comment type="caution">
    <text evidence="3">The sequence shown here is derived from an EMBL/GenBank/DDBJ whole genome shotgun (WGS) entry which is preliminary data.</text>
</comment>
<evidence type="ECO:0000313" key="4">
    <source>
        <dbReference type="Proteomes" id="UP000678393"/>
    </source>
</evidence>
<dbReference type="Pfam" id="PF14701">
    <property type="entry name" value="hDGE_amylase"/>
    <property type="match status" value="1"/>
</dbReference>
<keyword evidence="4" id="KW-1185">Reference proteome</keyword>
<dbReference type="PANTHER" id="PTHR10569:SF2">
    <property type="entry name" value="GLYCOGEN DEBRANCHING ENZYME"/>
    <property type="match status" value="1"/>
</dbReference>
<dbReference type="InterPro" id="IPR010401">
    <property type="entry name" value="AGL/Gdb1"/>
</dbReference>
<dbReference type="InterPro" id="IPR017853">
    <property type="entry name" value="GH"/>
</dbReference>
<evidence type="ECO:0000259" key="2">
    <source>
        <dbReference type="Pfam" id="PF14701"/>
    </source>
</evidence>
<feature type="non-terminal residue" evidence="3">
    <location>
        <position position="214"/>
    </location>
</feature>
<dbReference type="InterPro" id="IPR029436">
    <property type="entry name" value="AGL_euk_N"/>
</dbReference>
<dbReference type="PANTHER" id="PTHR10569">
    <property type="entry name" value="GLYCOGEN DEBRANCHING ENZYME"/>
    <property type="match status" value="1"/>
</dbReference>
<dbReference type="GO" id="GO:0004135">
    <property type="term" value="F:amylo-alpha-1,6-glucosidase activity"/>
    <property type="evidence" value="ECO:0007669"/>
    <property type="project" value="InterPro"/>
</dbReference>
<evidence type="ECO:0000313" key="3">
    <source>
        <dbReference type="EMBL" id="CAG5117628.1"/>
    </source>
</evidence>
<dbReference type="GO" id="GO:0005980">
    <property type="term" value="P:glycogen catabolic process"/>
    <property type="evidence" value="ECO:0007669"/>
    <property type="project" value="InterPro"/>
</dbReference>
<evidence type="ECO:0000259" key="1">
    <source>
        <dbReference type="Pfam" id="PF14699"/>
    </source>
</evidence>